<reference evidence="1 2" key="1">
    <citation type="submission" date="2017-07" db="EMBL/GenBank/DDBJ databases">
        <title>Genome sequencing and assembly of Paenibacillus rigui.</title>
        <authorList>
            <person name="Mayilraj S."/>
        </authorList>
    </citation>
    <scope>NUCLEOTIDE SEQUENCE [LARGE SCALE GENOMIC DNA]</scope>
    <source>
        <strain evidence="1 2">JCM 16352</strain>
    </source>
</reference>
<gene>
    <name evidence="1" type="ORF">CF651_24120</name>
</gene>
<organism evidence="1 2">
    <name type="scientific">Paenibacillus rigui</name>
    <dbReference type="NCBI Taxonomy" id="554312"/>
    <lineage>
        <taxon>Bacteria</taxon>
        <taxon>Bacillati</taxon>
        <taxon>Bacillota</taxon>
        <taxon>Bacilli</taxon>
        <taxon>Bacillales</taxon>
        <taxon>Paenibacillaceae</taxon>
        <taxon>Paenibacillus</taxon>
    </lineage>
</organism>
<keyword evidence="2" id="KW-1185">Reference proteome</keyword>
<dbReference type="OrthoDB" id="8683379at2"/>
<comment type="caution">
    <text evidence="1">The sequence shown here is derived from an EMBL/GenBank/DDBJ whole genome shotgun (WGS) entry which is preliminary data.</text>
</comment>
<sequence length="474" mass="55600">MITREEIIEKGREFQINTSNVQRDYVFGWFLAGIYSISELKDHLVLKGGNALRKAYFENTRFSGDLDFAIQHTLPQELIQHEMDKICDFVQLNSGVMFEKEKNKVFEKQRIDKDKKVYEVKIYFKDFYAATSQLTISIKMDITQFDKIHLPIQKRYLVHPYSDFRDIHIQINCLKLEEILASKLKCLLQRRHSSDLYDYVFSFVLNKSIDLNKTEIIKTFSRMTIFEERSIGIARSLLIDLPFQFIKRFWDKHLVVPQKGMLLFEMVTEKYKQIIEEMFGSLPIGRGEVAFFPSQLRNKVMEAGQKMTMLKVNYNGTVRLVEPYSLIYKVTKQGIGSEYLYVFDTTSRLDSPPSIKSFMHTKITSMDVTDIKFEPRFEVEISKAGEYQDNTYFGQTRISKQKLVRRTLGKKVFVSKRGSSGKVLSGPTFIYKCSYCNKEFRRKIQNGSLNPHKDKYGNKCYGKHGFFIRTIFLT</sequence>
<dbReference type="AlphaFoldDB" id="A0A229UJQ7"/>
<dbReference type="EMBL" id="NMQW01000039">
    <property type="protein sequence ID" value="OXM83688.1"/>
    <property type="molecule type" value="Genomic_DNA"/>
</dbReference>
<proteinExistence type="predicted"/>
<evidence type="ECO:0000313" key="1">
    <source>
        <dbReference type="EMBL" id="OXM83688.1"/>
    </source>
</evidence>
<dbReference type="RefSeq" id="WP_094017446.1">
    <property type="nucleotide sequence ID" value="NZ_NMQW01000039.1"/>
</dbReference>
<evidence type="ECO:0000313" key="2">
    <source>
        <dbReference type="Proteomes" id="UP000215509"/>
    </source>
</evidence>
<dbReference type="InterPro" id="IPR014942">
    <property type="entry name" value="AbiEii"/>
</dbReference>
<dbReference type="Pfam" id="PF08843">
    <property type="entry name" value="AbiEii"/>
    <property type="match status" value="1"/>
</dbReference>
<protein>
    <recommendedName>
        <fullName evidence="3">WYL domain-containing protein</fullName>
    </recommendedName>
</protein>
<accession>A0A229UJQ7</accession>
<dbReference type="Gene3D" id="3.10.450.620">
    <property type="entry name" value="JHP933, nucleotidyltransferase-like core domain"/>
    <property type="match status" value="1"/>
</dbReference>
<dbReference type="Proteomes" id="UP000215509">
    <property type="component" value="Unassembled WGS sequence"/>
</dbReference>
<evidence type="ECO:0008006" key="3">
    <source>
        <dbReference type="Google" id="ProtNLM"/>
    </source>
</evidence>
<name>A0A229UJQ7_9BACL</name>